<reference evidence="3" key="1">
    <citation type="submission" date="2020-10" db="EMBL/GenBank/DDBJ databases">
        <authorList>
            <person name="Castelo-Branco R."/>
            <person name="Eusebio N."/>
            <person name="Adriana R."/>
            <person name="Vieira A."/>
            <person name="Brugerolle De Fraissinette N."/>
            <person name="Rezende De Castro R."/>
            <person name="Schneider M.P."/>
            <person name="Vasconcelos V."/>
            <person name="Leao P.N."/>
        </authorList>
    </citation>
    <scope>NUCLEOTIDE SEQUENCE</scope>
    <source>
        <strain evidence="3">LEGE 11479</strain>
    </source>
</reference>
<comment type="caution">
    <text evidence="3">The sequence shown here is derived from an EMBL/GenBank/DDBJ whole genome shotgun (WGS) entry which is preliminary data.</text>
</comment>
<dbReference type="PANTHER" id="PTHR30298:SF0">
    <property type="entry name" value="PROTEIN YBFL-RELATED"/>
    <property type="match status" value="1"/>
</dbReference>
<dbReference type="InterPro" id="IPR002559">
    <property type="entry name" value="Transposase_11"/>
</dbReference>
<dbReference type="GO" id="GO:0004803">
    <property type="term" value="F:transposase activity"/>
    <property type="evidence" value="ECO:0007669"/>
    <property type="project" value="InterPro"/>
</dbReference>
<proteinExistence type="predicted"/>
<evidence type="ECO:0000259" key="2">
    <source>
        <dbReference type="Pfam" id="PF13808"/>
    </source>
</evidence>
<dbReference type="Pfam" id="PF13808">
    <property type="entry name" value="DDE_Tnp_1_assoc"/>
    <property type="match status" value="1"/>
</dbReference>
<dbReference type="NCBIfam" id="NF033564">
    <property type="entry name" value="transpos_ISAs1"/>
    <property type="match status" value="1"/>
</dbReference>
<dbReference type="PANTHER" id="PTHR30298">
    <property type="entry name" value="H REPEAT-ASSOCIATED PREDICTED TRANSPOSASE"/>
    <property type="match status" value="1"/>
</dbReference>
<evidence type="ECO:0000313" key="4">
    <source>
        <dbReference type="Proteomes" id="UP000615026"/>
    </source>
</evidence>
<dbReference type="InterPro" id="IPR047647">
    <property type="entry name" value="ISAs1_transpos"/>
</dbReference>
<name>A0A928ZUD5_LEPEC</name>
<dbReference type="GO" id="GO:0003677">
    <property type="term" value="F:DNA binding"/>
    <property type="evidence" value="ECO:0007669"/>
    <property type="project" value="InterPro"/>
</dbReference>
<accession>A0A928ZUD5</accession>
<dbReference type="EMBL" id="JADEXP010000106">
    <property type="protein sequence ID" value="MBE9067590.1"/>
    <property type="molecule type" value="Genomic_DNA"/>
</dbReference>
<evidence type="ECO:0000313" key="3">
    <source>
        <dbReference type="EMBL" id="MBE9067590.1"/>
    </source>
</evidence>
<gene>
    <name evidence="3" type="ORF">IQ260_13075</name>
</gene>
<feature type="domain" description="H repeat-associated protein N-terminal" evidence="2">
    <location>
        <begin position="2"/>
        <end position="64"/>
    </location>
</feature>
<dbReference type="InterPro" id="IPR051698">
    <property type="entry name" value="Transposase_11-like"/>
</dbReference>
<sequence>MLTICAVICGAETWEDIEAYGYSKLTWLKTFLRLPHGIPSHDTIARVFALLESTQLQECFVSWVKSIAELSLGEVVSLDGKSARHSSDKGAGKEAIHMVSAWASENQLVLGQVKVADKSNEITAIPKLLNILDVSGCIVTIDAMGAQTEIAQQIID</sequence>
<protein>
    <submittedName>
        <fullName evidence="3">ISAs1 family transposase</fullName>
    </submittedName>
</protein>
<dbReference type="GO" id="GO:0006313">
    <property type="term" value="P:DNA transposition"/>
    <property type="evidence" value="ECO:0007669"/>
    <property type="project" value="InterPro"/>
</dbReference>
<dbReference type="Proteomes" id="UP000615026">
    <property type="component" value="Unassembled WGS sequence"/>
</dbReference>
<dbReference type="AlphaFoldDB" id="A0A928ZUD5"/>
<dbReference type="InterPro" id="IPR032806">
    <property type="entry name" value="YbfD_N"/>
</dbReference>
<organism evidence="3 4">
    <name type="scientific">Leptolyngbya cf. ectocarpi LEGE 11479</name>
    <dbReference type="NCBI Taxonomy" id="1828722"/>
    <lineage>
        <taxon>Bacteria</taxon>
        <taxon>Bacillati</taxon>
        <taxon>Cyanobacteriota</taxon>
        <taxon>Cyanophyceae</taxon>
        <taxon>Leptolyngbyales</taxon>
        <taxon>Leptolyngbyaceae</taxon>
        <taxon>Leptolyngbya group</taxon>
        <taxon>Leptolyngbya</taxon>
    </lineage>
</organism>
<dbReference type="Pfam" id="PF01609">
    <property type="entry name" value="DDE_Tnp_1"/>
    <property type="match status" value="1"/>
</dbReference>
<keyword evidence="4" id="KW-1185">Reference proteome</keyword>
<feature type="domain" description="Transposase IS4-like" evidence="1">
    <location>
        <begin position="74"/>
        <end position="155"/>
    </location>
</feature>
<evidence type="ECO:0000259" key="1">
    <source>
        <dbReference type="Pfam" id="PF01609"/>
    </source>
</evidence>